<dbReference type="GO" id="GO:0004842">
    <property type="term" value="F:ubiquitin-protein transferase activity"/>
    <property type="evidence" value="ECO:0007669"/>
    <property type="project" value="InterPro"/>
</dbReference>
<keyword evidence="8" id="KW-1185">Reference proteome</keyword>
<evidence type="ECO:0000256" key="1">
    <source>
        <dbReference type="ARBA" id="ARBA00022723"/>
    </source>
</evidence>
<dbReference type="OrthoDB" id="9977870at2759"/>
<sequence>MAQAHPFPGDGFDACVLGLSDAELAWQIHWQEEAENAALRAENRAAHRLVGVDVGGEGESGGMLRLGVRLGVRLGIEGDREMALRFATGGEEEEDGVAGEEEGGGSDNRGHNDDQVVDENDPMAGSTETVGAHSEARRGRGDVCAACLSRDHDDLFRGPCGHAHCADCLSHLFRSAMTDEALFPPCCCTQVIPLQAAQQVLDPQLARDFEIKAVELRTADRTYCHHPDCATFLAPETIQEGMAVCPTCESTTCALCKQAGHPRTDCPRDEALQQLLETAQGEGWRRCENCRRVIELDYVCNHMTHEFCYLCGRTWKLCPCPQWTEARLLKLAQQLAARLPVLPALQAAQAHLQPEQRREANVERMAAQLEANANCTHPLNWRGVSAMPARRARCELCGRVKNKVYACGRCGVQACYSCRRHRLG</sequence>
<dbReference type="GO" id="GO:0008270">
    <property type="term" value="F:zinc ion binding"/>
    <property type="evidence" value="ECO:0007669"/>
    <property type="project" value="UniProtKB-KW"/>
</dbReference>
<keyword evidence="4" id="KW-0862">Zinc</keyword>
<protein>
    <recommendedName>
        <fullName evidence="6">IBR domain-containing protein</fullName>
    </recommendedName>
</protein>
<gene>
    <name evidence="7" type="ORF">B0A55_08727</name>
</gene>
<evidence type="ECO:0000313" key="8">
    <source>
        <dbReference type="Proteomes" id="UP000309340"/>
    </source>
</evidence>
<dbReference type="InterPro" id="IPR002867">
    <property type="entry name" value="IBR_dom"/>
</dbReference>
<evidence type="ECO:0000259" key="6">
    <source>
        <dbReference type="Pfam" id="PF01485"/>
    </source>
</evidence>
<dbReference type="AlphaFoldDB" id="A0A4U0WYD3"/>
<evidence type="ECO:0000256" key="5">
    <source>
        <dbReference type="SAM" id="MobiDB-lite"/>
    </source>
</evidence>
<comment type="caution">
    <text evidence="7">The sequence shown here is derived from an EMBL/GenBank/DDBJ whole genome shotgun (WGS) entry which is preliminary data.</text>
</comment>
<dbReference type="Pfam" id="PF01485">
    <property type="entry name" value="IBR"/>
    <property type="match status" value="1"/>
</dbReference>
<dbReference type="Proteomes" id="UP000309340">
    <property type="component" value="Unassembled WGS sequence"/>
</dbReference>
<accession>A0A4U0WYD3</accession>
<dbReference type="Gene3D" id="1.20.120.1750">
    <property type="match status" value="1"/>
</dbReference>
<evidence type="ECO:0000256" key="2">
    <source>
        <dbReference type="ARBA" id="ARBA00022771"/>
    </source>
</evidence>
<evidence type="ECO:0000256" key="4">
    <source>
        <dbReference type="ARBA" id="ARBA00022833"/>
    </source>
</evidence>
<feature type="compositionally biased region" description="Acidic residues" evidence="5">
    <location>
        <begin position="90"/>
        <end position="104"/>
    </location>
</feature>
<dbReference type="STRING" id="329884.A0A4U0WYD3"/>
<dbReference type="GO" id="GO:0016567">
    <property type="term" value="P:protein ubiquitination"/>
    <property type="evidence" value="ECO:0007669"/>
    <property type="project" value="InterPro"/>
</dbReference>
<keyword evidence="3" id="KW-0833">Ubl conjugation pathway</keyword>
<organism evidence="7 8">
    <name type="scientific">Friedmanniomyces simplex</name>
    <dbReference type="NCBI Taxonomy" id="329884"/>
    <lineage>
        <taxon>Eukaryota</taxon>
        <taxon>Fungi</taxon>
        <taxon>Dikarya</taxon>
        <taxon>Ascomycota</taxon>
        <taxon>Pezizomycotina</taxon>
        <taxon>Dothideomycetes</taxon>
        <taxon>Dothideomycetidae</taxon>
        <taxon>Mycosphaerellales</taxon>
        <taxon>Teratosphaeriaceae</taxon>
        <taxon>Friedmanniomyces</taxon>
    </lineage>
</organism>
<proteinExistence type="predicted"/>
<dbReference type="EMBL" id="NAJQ01000484">
    <property type="protein sequence ID" value="TKA68824.1"/>
    <property type="molecule type" value="Genomic_DNA"/>
</dbReference>
<dbReference type="CDD" id="cd20335">
    <property type="entry name" value="BRcat_RBR"/>
    <property type="match status" value="1"/>
</dbReference>
<feature type="region of interest" description="Disordered" evidence="5">
    <location>
        <begin position="87"/>
        <end position="135"/>
    </location>
</feature>
<evidence type="ECO:0000313" key="7">
    <source>
        <dbReference type="EMBL" id="TKA68824.1"/>
    </source>
</evidence>
<dbReference type="SUPFAM" id="SSF57850">
    <property type="entry name" value="RING/U-box"/>
    <property type="match status" value="2"/>
</dbReference>
<dbReference type="PANTHER" id="PTHR11685">
    <property type="entry name" value="RBR FAMILY RING FINGER AND IBR DOMAIN-CONTAINING"/>
    <property type="match status" value="1"/>
</dbReference>
<evidence type="ECO:0000256" key="3">
    <source>
        <dbReference type="ARBA" id="ARBA00022786"/>
    </source>
</evidence>
<name>A0A4U0WYD3_9PEZI</name>
<keyword evidence="1" id="KW-0479">Metal-binding</keyword>
<feature type="domain" description="IBR" evidence="6">
    <location>
        <begin position="211"/>
        <end position="266"/>
    </location>
</feature>
<keyword evidence="2" id="KW-0863">Zinc-finger</keyword>
<dbReference type="InterPro" id="IPR031127">
    <property type="entry name" value="E3_UB_ligase_RBR"/>
</dbReference>
<reference evidence="7 8" key="1">
    <citation type="submission" date="2017-03" db="EMBL/GenBank/DDBJ databases">
        <title>Genomes of endolithic fungi from Antarctica.</title>
        <authorList>
            <person name="Coleine C."/>
            <person name="Masonjones S."/>
            <person name="Stajich J.E."/>
        </authorList>
    </citation>
    <scope>NUCLEOTIDE SEQUENCE [LARGE SCALE GENOMIC DNA]</scope>
    <source>
        <strain evidence="7 8">CCFEE 5184</strain>
    </source>
</reference>